<keyword evidence="4 5" id="KW-0472">Membrane</keyword>
<dbReference type="InterPro" id="IPR051788">
    <property type="entry name" value="MFS_Transporter"/>
</dbReference>
<dbReference type="RefSeq" id="XP_024679104.1">
    <property type="nucleotide sequence ID" value="XM_024832202.1"/>
</dbReference>
<feature type="transmembrane region" description="Helical" evidence="5">
    <location>
        <begin position="286"/>
        <end position="317"/>
    </location>
</feature>
<protein>
    <submittedName>
        <fullName evidence="6">Putative MFS transporter</fullName>
    </submittedName>
</protein>
<dbReference type="EMBL" id="MSZS01000008">
    <property type="protein sequence ID" value="PKX90509.1"/>
    <property type="molecule type" value="Genomic_DNA"/>
</dbReference>
<dbReference type="FunFam" id="1.20.1250.20:FF:000308">
    <property type="entry name" value="MFS efflux transporter"/>
    <property type="match status" value="1"/>
</dbReference>
<feature type="transmembrane region" description="Helical" evidence="5">
    <location>
        <begin position="177"/>
        <end position="198"/>
    </location>
</feature>
<evidence type="ECO:0000313" key="6">
    <source>
        <dbReference type="EMBL" id="PKX90509.1"/>
    </source>
</evidence>
<dbReference type="OMA" id="QAKQKWN"/>
<dbReference type="Proteomes" id="UP000234474">
    <property type="component" value="Unassembled WGS sequence"/>
</dbReference>
<keyword evidence="3 5" id="KW-1133">Transmembrane helix</keyword>
<evidence type="ECO:0000256" key="5">
    <source>
        <dbReference type="SAM" id="Phobius"/>
    </source>
</evidence>
<dbReference type="STRING" id="1392255.A0A2I1BYQ2"/>
<dbReference type="VEuPathDB" id="FungiDB:P174DRAFT_515576"/>
<dbReference type="GO" id="GO:0016020">
    <property type="term" value="C:membrane"/>
    <property type="evidence" value="ECO:0007669"/>
    <property type="project" value="UniProtKB-SubCell"/>
</dbReference>
<proteinExistence type="predicted"/>
<dbReference type="InterPro" id="IPR036259">
    <property type="entry name" value="MFS_trans_sf"/>
</dbReference>
<comment type="caution">
    <text evidence="6">The sequence shown here is derived from an EMBL/GenBank/DDBJ whole genome shotgun (WGS) entry which is preliminary data.</text>
</comment>
<evidence type="ECO:0000313" key="7">
    <source>
        <dbReference type="Proteomes" id="UP000234474"/>
    </source>
</evidence>
<dbReference type="Pfam" id="PF07690">
    <property type="entry name" value="MFS_1"/>
    <property type="match status" value="1"/>
</dbReference>
<dbReference type="Gene3D" id="1.20.1250.20">
    <property type="entry name" value="MFS general substrate transporter like domains"/>
    <property type="match status" value="1"/>
</dbReference>
<evidence type="ECO:0000256" key="1">
    <source>
        <dbReference type="ARBA" id="ARBA00004141"/>
    </source>
</evidence>
<comment type="subcellular location">
    <subcellularLocation>
        <location evidence="1">Membrane</location>
        <topology evidence="1">Multi-pass membrane protein</topology>
    </subcellularLocation>
</comment>
<organism evidence="6 7">
    <name type="scientific">Aspergillus novofumigatus (strain IBT 16806)</name>
    <dbReference type="NCBI Taxonomy" id="1392255"/>
    <lineage>
        <taxon>Eukaryota</taxon>
        <taxon>Fungi</taxon>
        <taxon>Dikarya</taxon>
        <taxon>Ascomycota</taxon>
        <taxon>Pezizomycotina</taxon>
        <taxon>Eurotiomycetes</taxon>
        <taxon>Eurotiomycetidae</taxon>
        <taxon>Eurotiales</taxon>
        <taxon>Aspergillaceae</taxon>
        <taxon>Aspergillus</taxon>
        <taxon>Aspergillus subgen. Fumigati</taxon>
    </lineage>
</organism>
<feature type="transmembrane region" description="Helical" evidence="5">
    <location>
        <begin position="59"/>
        <end position="82"/>
    </location>
</feature>
<dbReference type="OrthoDB" id="413079at2759"/>
<dbReference type="PANTHER" id="PTHR23514:SF14">
    <property type="entry name" value="MAJOR FACILITATOR SUPERFAMILY (MFS) PROFILE DOMAIN-CONTAINING PROTEIN"/>
    <property type="match status" value="1"/>
</dbReference>
<feature type="transmembrane region" description="Helical" evidence="5">
    <location>
        <begin position="229"/>
        <end position="248"/>
    </location>
</feature>
<gene>
    <name evidence="6" type="ORF">P174DRAFT_515576</name>
</gene>
<sequence length="326" mass="35241">MSTTTSSVHTFGPIVDDAIVQAKQKWNDPPINKWRLLATIRHDGLYGALVPYLREDYKLSTTVVSLIFVTPFAGYTIATLVVNKIHMTFGQRGIAIIGPLCHIVPFVIMANQPPWPAMLAVYVIAGLGNGLIDAGWNSWIADMTNANTTMGLLGASYGVGSPNIATQMIKSGLRWNYFYYTLFGGSVLELLASVATFWKENAVSYRAKNCRSPDSSGGSRTTEAMKSPITWLIAIWLFVYMGVEGALVRNGEPFRSGLVPTGFWAGVAIGRLVLGFNEGERTAVTIYLAISIALELVFWLVPKFVVSAVAVSLLGFFTGPSGGAAT</sequence>
<evidence type="ECO:0000256" key="4">
    <source>
        <dbReference type="ARBA" id="ARBA00023136"/>
    </source>
</evidence>
<reference evidence="7" key="1">
    <citation type="journal article" date="2018" name="Proc. Natl. Acad. Sci. U.S.A.">
        <title>Linking secondary metabolites to gene clusters through genome sequencing of six diverse Aspergillus species.</title>
        <authorList>
            <person name="Kaerboelling I."/>
            <person name="Vesth T.C."/>
            <person name="Frisvad J.C."/>
            <person name="Nybo J.L."/>
            <person name="Theobald S."/>
            <person name="Kuo A."/>
            <person name="Bowyer P."/>
            <person name="Matsuda Y."/>
            <person name="Mondo S."/>
            <person name="Lyhne E.K."/>
            <person name="Kogle M.E."/>
            <person name="Clum A."/>
            <person name="Lipzen A."/>
            <person name="Salamov A."/>
            <person name="Ngan C.Y."/>
            <person name="Daum C."/>
            <person name="Chiniquy J."/>
            <person name="Barry K."/>
            <person name="LaButti K."/>
            <person name="Haridas S."/>
            <person name="Simmons B.A."/>
            <person name="Magnuson J.K."/>
            <person name="Mortensen U.H."/>
            <person name="Larsen T.O."/>
            <person name="Grigoriev I.V."/>
            <person name="Baker S.E."/>
            <person name="Andersen M.R."/>
        </authorList>
    </citation>
    <scope>NUCLEOTIDE SEQUENCE [LARGE SCALE GENOMIC DNA]</scope>
    <source>
        <strain evidence="7">IBT 16806</strain>
    </source>
</reference>
<keyword evidence="7" id="KW-1185">Reference proteome</keyword>
<evidence type="ECO:0000256" key="3">
    <source>
        <dbReference type="ARBA" id="ARBA00022989"/>
    </source>
</evidence>
<feature type="transmembrane region" description="Helical" evidence="5">
    <location>
        <begin position="94"/>
        <end position="111"/>
    </location>
</feature>
<feature type="transmembrane region" description="Helical" evidence="5">
    <location>
        <begin position="117"/>
        <end position="136"/>
    </location>
</feature>
<dbReference type="InterPro" id="IPR011701">
    <property type="entry name" value="MFS"/>
</dbReference>
<dbReference type="SUPFAM" id="SSF103473">
    <property type="entry name" value="MFS general substrate transporter"/>
    <property type="match status" value="1"/>
</dbReference>
<evidence type="ECO:0000256" key="2">
    <source>
        <dbReference type="ARBA" id="ARBA00022692"/>
    </source>
</evidence>
<dbReference type="AlphaFoldDB" id="A0A2I1BYQ2"/>
<dbReference type="GO" id="GO:0022857">
    <property type="term" value="F:transmembrane transporter activity"/>
    <property type="evidence" value="ECO:0007669"/>
    <property type="project" value="InterPro"/>
</dbReference>
<accession>A0A2I1BYQ2</accession>
<dbReference type="GeneID" id="36539538"/>
<keyword evidence="2 5" id="KW-0812">Transmembrane</keyword>
<dbReference type="PANTHER" id="PTHR23514">
    <property type="entry name" value="BYPASS OF STOP CODON PROTEIN 6"/>
    <property type="match status" value="1"/>
</dbReference>
<name>A0A2I1BYQ2_ASPN1</name>